<evidence type="ECO:0000256" key="5">
    <source>
        <dbReference type="ARBA" id="ARBA00022598"/>
    </source>
</evidence>
<dbReference type="PANTHER" id="PTHR10520:SF12">
    <property type="entry name" value="TRIFUNCTIONAL PURINE BIOSYNTHETIC PROTEIN ADENOSINE-3"/>
    <property type="match status" value="1"/>
</dbReference>
<dbReference type="Gene3D" id="3.90.650.10">
    <property type="entry name" value="PurM-like C-terminal domain"/>
    <property type="match status" value="1"/>
</dbReference>
<dbReference type="InterPro" id="IPR036921">
    <property type="entry name" value="PurM-like_N_sf"/>
</dbReference>
<dbReference type="OrthoDB" id="9802507at2"/>
<accession>A0A1I1JQV1</accession>
<dbReference type="Pfam" id="PF02769">
    <property type="entry name" value="AIRS_C"/>
    <property type="match status" value="1"/>
</dbReference>
<dbReference type="AlphaFoldDB" id="A0A1I1JQV1"/>
<feature type="domain" description="PurM-like N-terminal" evidence="12">
    <location>
        <begin position="46"/>
        <end position="166"/>
    </location>
</feature>
<dbReference type="InterPro" id="IPR004733">
    <property type="entry name" value="PurM_cligase"/>
</dbReference>
<dbReference type="Pfam" id="PF00586">
    <property type="entry name" value="AIRS"/>
    <property type="match status" value="1"/>
</dbReference>
<evidence type="ECO:0000256" key="4">
    <source>
        <dbReference type="ARBA" id="ARBA00020367"/>
    </source>
</evidence>
<dbReference type="GO" id="GO:0046084">
    <property type="term" value="P:adenine biosynthetic process"/>
    <property type="evidence" value="ECO:0007669"/>
    <property type="project" value="TreeGrafter"/>
</dbReference>
<evidence type="ECO:0000259" key="12">
    <source>
        <dbReference type="Pfam" id="PF00586"/>
    </source>
</evidence>
<evidence type="ECO:0000256" key="7">
    <source>
        <dbReference type="ARBA" id="ARBA00022840"/>
    </source>
</evidence>
<dbReference type="UniPathway" id="UPA00074">
    <property type="reaction ID" value="UER00129"/>
</dbReference>
<gene>
    <name evidence="14" type="ORF">SAMN05421747_11227</name>
</gene>
<sequence>MADLKYNQRGVSAGKEDVHQAIKNIDKGLFPKAFCKIIPDVLGGDPGWCNIMHADGAGTKSSLAYVYWRETGDLSVWRGIAQDAIIMNLDDLLCIGATDNILLSSTIGRNKNLIPGEVIAAIINGTEEILAELRQLGIGIHATGGETADVGDLVRTIIVDSTVTCRMKRDDVISNHRIQAGDVIVGLASYGRASYEQEYNGGMGSNGLTAARHDVFGKMVADRFPESYDPAIPCELVFSGTKGLTDGIDIPGYGQVTAGKLVLSPTRTYAPVIKQVLDKYRREIHGIVHCSGGAQTKVLHFLDDLHVIKDNLFDIPPLFKLIQQESDTAWQEMYKVFNMGHRMELYVPEHIAAGIIDISETFGIAAQIVGRVEPSAVKQVTVKSPYGEFSYH</sequence>
<dbReference type="EMBL" id="FOLL01000012">
    <property type="protein sequence ID" value="SFC47750.1"/>
    <property type="molecule type" value="Genomic_DNA"/>
</dbReference>
<dbReference type="GO" id="GO:0004637">
    <property type="term" value="F:phosphoribosylamine-glycine ligase activity"/>
    <property type="evidence" value="ECO:0007669"/>
    <property type="project" value="TreeGrafter"/>
</dbReference>
<evidence type="ECO:0000256" key="10">
    <source>
        <dbReference type="ARBA" id="ARBA00033093"/>
    </source>
</evidence>
<dbReference type="InterPro" id="IPR036676">
    <property type="entry name" value="PurM-like_C_sf"/>
</dbReference>
<evidence type="ECO:0000256" key="2">
    <source>
        <dbReference type="ARBA" id="ARBA00010280"/>
    </source>
</evidence>
<dbReference type="Gene3D" id="3.30.1330.10">
    <property type="entry name" value="PurM-like, N-terminal domain"/>
    <property type="match status" value="1"/>
</dbReference>
<dbReference type="GO" id="GO:0005829">
    <property type="term" value="C:cytosol"/>
    <property type="evidence" value="ECO:0007669"/>
    <property type="project" value="TreeGrafter"/>
</dbReference>
<dbReference type="InterPro" id="IPR016188">
    <property type="entry name" value="PurM-like_N"/>
</dbReference>
<dbReference type="SUPFAM" id="SSF55326">
    <property type="entry name" value="PurM N-terminal domain-like"/>
    <property type="match status" value="1"/>
</dbReference>
<evidence type="ECO:0000256" key="11">
    <source>
        <dbReference type="ARBA" id="ARBA00049057"/>
    </source>
</evidence>
<dbReference type="InterPro" id="IPR010918">
    <property type="entry name" value="PurM-like_C_dom"/>
</dbReference>
<comment type="catalytic activity">
    <reaction evidence="11">
        <text>2-formamido-N(1)-(5-O-phospho-beta-D-ribosyl)acetamidine + ATP = 5-amino-1-(5-phospho-beta-D-ribosyl)imidazole + ADP + phosphate + H(+)</text>
        <dbReference type="Rhea" id="RHEA:23032"/>
        <dbReference type="ChEBI" id="CHEBI:15378"/>
        <dbReference type="ChEBI" id="CHEBI:30616"/>
        <dbReference type="ChEBI" id="CHEBI:43474"/>
        <dbReference type="ChEBI" id="CHEBI:137981"/>
        <dbReference type="ChEBI" id="CHEBI:147287"/>
        <dbReference type="ChEBI" id="CHEBI:456216"/>
        <dbReference type="EC" id="6.3.3.1"/>
    </reaction>
</comment>
<keyword evidence="6" id="KW-0547">Nucleotide-binding</keyword>
<name>A0A1I1JQV1_9SPHI</name>
<evidence type="ECO:0000256" key="8">
    <source>
        <dbReference type="ARBA" id="ARBA00031908"/>
    </source>
</evidence>
<dbReference type="GO" id="GO:0004641">
    <property type="term" value="F:phosphoribosylformylglycinamidine cyclo-ligase activity"/>
    <property type="evidence" value="ECO:0007669"/>
    <property type="project" value="UniProtKB-EC"/>
</dbReference>
<dbReference type="SUPFAM" id="SSF56042">
    <property type="entry name" value="PurM C-terminal domain-like"/>
    <property type="match status" value="1"/>
</dbReference>
<evidence type="ECO:0000256" key="6">
    <source>
        <dbReference type="ARBA" id="ARBA00022741"/>
    </source>
</evidence>
<organism evidence="14 15">
    <name type="scientific">Parapedobacter composti</name>
    <dbReference type="NCBI Taxonomy" id="623281"/>
    <lineage>
        <taxon>Bacteria</taxon>
        <taxon>Pseudomonadati</taxon>
        <taxon>Bacteroidota</taxon>
        <taxon>Sphingobacteriia</taxon>
        <taxon>Sphingobacteriales</taxon>
        <taxon>Sphingobacteriaceae</taxon>
        <taxon>Parapedobacter</taxon>
    </lineage>
</organism>
<dbReference type="GO" id="GO:0005524">
    <property type="term" value="F:ATP binding"/>
    <property type="evidence" value="ECO:0007669"/>
    <property type="project" value="UniProtKB-KW"/>
</dbReference>
<evidence type="ECO:0000256" key="3">
    <source>
        <dbReference type="ARBA" id="ARBA00013047"/>
    </source>
</evidence>
<comment type="similarity">
    <text evidence="2">Belongs to the AIR synthase family.</text>
</comment>
<dbReference type="STRING" id="623281.SAMN05421747_11227"/>
<evidence type="ECO:0000313" key="14">
    <source>
        <dbReference type="EMBL" id="SFC47750.1"/>
    </source>
</evidence>
<dbReference type="PANTHER" id="PTHR10520">
    <property type="entry name" value="TRIFUNCTIONAL PURINE BIOSYNTHETIC PROTEIN ADENOSINE-3-RELATED"/>
    <property type="match status" value="1"/>
</dbReference>
<evidence type="ECO:0000256" key="9">
    <source>
        <dbReference type="ARBA" id="ARBA00032931"/>
    </source>
</evidence>
<comment type="pathway">
    <text evidence="1">Purine metabolism; IMP biosynthesis via de novo pathway; 5-amino-1-(5-phospho-D-ribosyl)imidazole from N(2)-formyl-N(1)-(5-phospho-D-ribosyl)glycinamide: step 2/2.</text>
</comment>
<feature type="domain" description="PurM-like C-terminal" evidence="13">
    <location>
        <begin position="179"/>
        <end position="382"/>
    </location>
</feature>
<evidence type="ECO:0000313" key="15">
    <source>
        <dbReference type="Proteomes" id="UP000199577"/>
    </source>
</evidence>
<dbReference type="EC" id="6.3.3.1" evidence="3"/>
<keyword evidence="15" id="KW-1185">Reference proteome</keyword>
<proteinExistence type="inferred from homology"/>
<dbReference type="RefSeq" id="WP_090974002.1">
    <property type="nucleotide sequence ID" value="NZ_FOLL01000012.1"/>
</dbReference>
<dbReference type="Proteomes" id="UP000199577">
    <property type="component" value="Unassembled WGS sequence"/>
</dbReference>
<evidence type="ECO:0000259" key="13">
    <source>
        <dbReference type="Pfam" id="PF02769"/>
    </source>
</evidence>
<protein>
    <recommendedName>
        <fullName evidence="4">Phosphoribosylformylglycinamidine cyclo-ligase</fullName>
        <ecNumber evidence="3">6.3.3.1</ecNumber>
    </recommendedName>
    <alternativeName>
        <fullName evidence="9">AIR synthase</fullName>
    </alternativeName>
    <alternativeName>
        <fullName evidence="10">AIRS</fullName>
    </alternativeName>
    <alternativeName>
        <fullName evidence="8">Phosphoribosyl-aminoimidazole synthetase</fullName>
    </alternativeName>
</protein>
<keyword evidence="7" id="KW-0067">ATP-binding</keyword>
<evidence type="ECO:0000256" key="1">
    <source>
        <dbReference type="ARBA" id="ARBA00004686"/>
    </source>
</evidence>
<dbReference type="GO" id="GO:0006189">
    <property type="term" value="P:'de novo' IMP biosynthetic process"/>
    <property type="evidence" value="ECO:0007669"/>
    <property type="project" value="UniProtKB-UniPathway"/>
</dbReference>
<keyword evidence="5 14" id="KW-0436">Ligase</keyword>
<reference evidence="14 15" key="1">
    <citation type="submission" date="2016-10" db="EMBL/GenBank/DDBJ databases">
        <authorList>
            <person name="de Groot N.N."/>
        </authorList>
    </citation>
    <scope>NUCLEOTIDE SEQUENCE [LARGE SCALE GENOMIC DNA]</scope>
    <source>
        <strain evidence="14 15">DSM 22900</strain>
    </source>
</reference>